<keyword evidence="3" id="KW-1185">Reference proteome</keyword>
<dbReference type="RefSeq" id="WP_386103231.1">
    <property type="nucleotide sequence ID" value="NZ_JBHUOZ010000003.1"/>
</dbReference>
<dbReference type="Proteomes" id="UP001597511">
    <property type="component" value="Unassembled WGS sequence"/>
</dbReference>
<evidence type="ECO:0000259" key="1">
    <source>
        <dbReference type="PROSITE" id="PS50943"/>
    </source>
</evidence>
<evidence type="ECO:0000313" key="2">
    <source>
        <dbReference type="EMBL" id="MFD2921972.1"/>
    </source>
</evidence>
<dbReference type="CDD" id="cd00093">
    <property type="entry name" value="HTH_XRE"/>
    <property type="match status" value="1"/>
</dbReference>
<protein>
    <submittedName>
        <fullName evidence="2">Helix-turn-helix domain-containing protein</fullName>
    </submittedName>
</protein>
<organism evidence="2 3">
    <name type="scientific">Terrimonas rubra</name>
    <dbReference type="NCBI Taxonomy" id="1035890"/>
    <lineage>
        <taxon>Bacteria</taxon>
        <taxon>Pseudomonadati</taxon>
        <taxon>Bacteroidota</taxon>
        <taxon>Chitinophagia</taxon>
        <taxon>Chitinophagales</taxon>
        <taxon>Chitinophagaceae</taxon>
        <taxon>Terrimonas</taxon>
    </lineage>
</organism>
<sequence length="140" mass="16054">MPTKKNAVKKAAPKKVRRQNTRLVISMDDFTNPTFDTWTEEEKEILVRINQFRIDNNIRAKVFAEGLGVSEQAISHLFLGRFKPSIRLLVFLKKTYGLSYSFLIEGDESSVPTDVKLKQIIDLVISWENGGQAKVKQKQK</sequence>
<dbReference type="Gene3D" id="1.10.260.40">
    <property type="entry name" value="lambda repressor-like DNA-binding domains"/>
    <property type="match status" value="1"/>
</dbReference>
<proteinExistence type="predicted"/>
<dbReference type="EMBL" id="JBHUOZ010000003">
    <property type="protein sequence ID" value="MFD2921972.1"/>
    <property type="molecule type" value="Genomic_DNA"/>
</dbReference>
<dbReference type="SUPFAM" id="SSF47413">
    <property type="entry name" value="lambda repressor-like DNA-binding domains"/>
    <property type="match status" value="1"/>
</dbReference>
<comment type="caution">
    <text evidence="2">The sequence shown here is derived from an EMBL/GenBank/DDBJ whole genome shotgun (WGS) entry which is preliminary data.</text>
</comment>
<evidence type="ECO:0000313" key="3">
    <source>
        <dbReference type="Proteomes" id="UP001597511"/>
    </source>
</evidence>
<dbReference type="SMART" id="SM00530">
    <property type="entry name" value="HTH_XRE"/>
    <property type="match status" value="1"/>
</dbReference>
<dbReference type="Pfam" id="PF01381">
    <property type="entry name" value="HTH_3"/>
    <property type="match status" value="1"/>
</dbReference>
<name>A0ABW6AB17_9BACT</name>
<dbReference type="PROSITE" id="PS50943">
    <property type="entry name" value="HTH_CROC1"/>
    <property type="match status" value="1"/>
</dbReference>
<reference evidence="3" key="1">
    <citation type="journal article" date="2019" name="Int. J. Syst. Evol. Microbiol.">
        <title>The Global Catalogue of Microorganisms (GCM) 10K type strain sequencing project: providing services to taxonomists for standard genome sequencing and annotation.</title>
        <authorList>
            <consortium name="The Broad Institute Genomics Platform"/>
            <consortium name="The Broad Institute Genome Sequencing Center for Infectious Disease"/>
            <person name="Wu L."/>
            <person name="Ma J."/>
        </authorList>
    </citation>
    <scope>NUCLEOTIDE SEQUENCE [LARGE SCALE GENOMIC DNA]</scope>
    <source>
        <strain evidence="3">KCTC 23299</strain>
    </source>
</reference>
<accession>A0ABW6AB17</accession>
<dbReference type="InterPro" id="IPR010982">
    <property type="entry name" value="Lambda_DNA-bd_dom_sf"/>
</dbReference>
<feature type="domain" description="HTH cro/C1-type" evidence="1">
    <location>
        <begin position="49"/>
        <end position="103"/>
    </location>
</feature>
<gene>
    <name evidence="2" type="ORF">ACFS6H_19790</name>
</gene>
<dbReference type="InterPro" id="IPR001387">
    <property type="entry name" value="Cro/C1-type_HTH"/>
</dbReference>